<feature type="domain" description="TPM" evidence="1">
    <location>
        <begin position="5"/>
        <end position="122"/>
    </location>
</feature>
<dbReference type="AlphaFoldDB" id="A0A2H3KA43"/>
<organism evidence="2 3">
    <name type="scientific">Flavobacterium branchiophilum</name>
    <dbReference type="NCBI Taxonomy" id="55197"/>
    <lineage>
        <taxon>Bacteria</taxon>
        <taxon>Pseudomonadati</taxon>
        <taxon>Bacteroidota</taxon>
        <taxon>Flavobacteriia</taxon>
        <taxon>Flavobacteriales</taxon>
        <taxon>Flavobacteriaceae</taxon>
        <taxon>Flavobacterium</taxon>
    </lineage>
</organism>
<accession>A0A2H3KA43</accession>
<evidence type="ECO:0000313" key="3">
    <source>
        <dbReference type="Proteomes" id="UP000220828"/>
    </source>
</evidence>
<gene>
    <name evidence="2" type="ORF">B0A77_14555</name>
</gene>
<dbReference type="InterPro" id="IPR007621">
    <property type="entry name" value="TPM_dom"/>
</dbReference>
<reference evidence="2 3" key="1">
    <citation type="submission" date="2017-09" db="EMBL/GenBank/DDBJ databases">
        <title>Whole genomes of Flavobacteriaceae.</title>
        <authorList>
            <person name="Stine C."/>
            <person name="Li C."/>
            <person name="Tadesse D."/>
        </authorList>
    </citation>
    <scope>NUCLEOTIDE SEQUENCE [LARGE SCALE GENOMIC DNA]</scope>
    <source>
        <strain evidence="2 3">ATCC 35036</strain>
    </source>
</reference>
<dbReference type="Pfam" id="PF04536">
    <property type="entry name" value="TPM_phosphatase"/>
    <property type="match status" value="1"/>
</dbReference>
<dbReference type="PANTHER" id="PTHR30373">
    <property type="entry name" value="UPF0603 PROTEIN YGCG"/>
    <property type="match status" value="1"/>
</dbReference>
<dbReference type="RefSeq" id="WP_097554902.1">
    <property type="nucleotide sequence ID" value="NZ_PCMW01000124.1"/>
</dbReference>
<dbReference type="EMBL" id="PCMW01000124">
    <property type="protein sequence ID" value="PDS21997.1"/>
    <property type="molecule type" value="Genomic_DNA"/>
</dbReference>
<comment type="caution">
    <text evidence="2">The sequence shown here is derived from an EMBL/GenBank/DDBJ whole genome shotgun (WGS) entry which is preliminary data.</text>
</comment>
<protein>
    <recommendedName>
        <fullName evidence="1">TPM domain-containing protein</fullName>
    </recommendedName>
</protein>
<dbReference type="PANTHER" id="PTHR30373:SF8">
    <property type="entry name" value="BLL7265 PROTEIN"/>
    <property type="match status" value="1"/>
</dbReference>
<proteinExistence type="predicted"/>
<evidence type="ECO:0000313" key="2">
    <source>
        <dbReference type="EMBL" id="PDS21997.1"/>
    </source>
</evidence>
<sequence>MSKVEDFLSKEEEQAIVDAICRAEKNTSGEIRVHIESKTTLNPMQRAIEVFNKLEMYQTAAANAVLIYVAVVDKKFAICGDKGINEVVPPDFWESTKNAMAEQFKQGYFKQGLIDGITMAGQQLRQYFPYQDDDKNELTNEISVGQ</sequence>
<name>A0A2H3KA43_9FLAO</name>
<dbReference type="Proteomes" id="UP000220828">
    <property type="component" value="Unassembled WGS sequence"/>
</dbReference>
<dbReference type="OrthoDB" id="9786161at2"/>
<evidence type="ECO:0000259" key="1">
    <source>
        <dbReference type="Pfam" id="PF04536"/>
    </source>
</evidence>
<dbReference type="Gene3D" id="3.10.310.50">
    <property type="match status" value="1"/>
</dbReference>